<keyword evidence="14" id="KW-1185">Reference proteome</keyword>
<sequence>TTHTGSRTTTHTGSRTRTHTGSRTRTHTGALSPYLISPSSPSVFHSFSPYLPLTLLPLSGEKPFKCPFEGCGRSFTTSNIRKVHIRTHTGERPYMCPEPSCGRGFASATNYKNHMRIHTGEKPYLCTVPGCGKRFTEYSSLYKHHVVHTHCKPYTCNHCGKTYRQTSTLAMHKRTTHGDFEATEDGEEAVDDQSQASFLEGAEQKEDGLRLLHLSELHYKKRLVLGPSLGLVLFWQVGLSTEDLQALSTAITMVTQDGTTISLPTHQTDMAAMGHHHITMVTGEGKELQPVCCTNILGIMTGGLQGSGPHYQQVALLATANGTQIAVQLEEQQTLEEAISMATAAIQQGGLVQDEDT</sequence>
<dbReference type="PROSITE" id="PS00028">
    <property type="entry name" value="ZINC_FINGER_C2H2_1"/>
    <property type="match status" value="4"/>
</dbReference>
<keyword evidence="2" id="KW-0479">Metal-binding</keyword>
<dbReference type="GO" id="GO:0008270">
    <property type="term" value="F:zinc ion binding"/>
    <property type="evidence" value="ECO:0007669"/>
    <property type="project" value="UniProtKB-KW"/>
</dbReference>
<proteinExistence type="predicted"/>
<dbReference type="Gene3D" id="3.30.160.60">
    <property type="entry name" value="Classic Zinc Finger"/>
    <property type="match status" value="4"/>
</dbReference>
<dbReference type="GO" id="GO:0000981">
    <property type="term" value="F:DNA-binding transcription factor activity, RNA polymerase II-specific"/>
    <property type="evidence" value="ECO:0007669"/>
    <property type="project" value="TreeGrafter"/>
</dbReference>
<evidence type="ECO:0000256" key="11">
    <source>
        <dbReference type="SAM" id="MobiDB-lite"/>
    </source>
</evidence>
<feature type="compositionally biased region" description="Basic residues" evidence="11">
    <location>
        <begin position="14"/>
        <end position="26"/>
    </location>
</feature>
<dbReference type="GO" id="GO:0000978">
    <property type="term" value="F:RNA polymerase II cis-regulatory region sequence-specific DNA binding"/>
    <property type="evidence" value="ECO:0007669"/>
    <property type="project" value="TreeGrafter"/>
</dbReference>
<dbReference type="FunFam" id="3.30.160.60:FF:000060">
    <property type="entry name" value="zinc finger protein 436"/>
    <property type="match status" value="1"/>
</dbReference>
<evidence type="ECO:0000256" key="8">
    <source>
        <dbReference type="ARBA" id="ARBA00023163"/>
    </source>
</evidence>
<dbReference type="Pfam" id="PF00096">
    <property type="entry name" value="zf-C2H2"/>
    <property type="match status" value="3"/>
</dbReference>
<dbReference type="FunFam" id="3.30.160.60:FF:000137">
    <property type="entry name" value="Putative zinc finger protein 143"/>
    <property type="match status" value="1"/>
</dbReference>
<reference evidence="13" key="2">
    <citation type="submission" date="2025-08" db="UniProtKB">
        <authorList>
            <consortium name="Ensembl"/>
        </authorList>
    </citation>
    <scope>IDENTIFICATION</scope>
</reference>
<keyword evidence="5" id="KW-0862">Zinc</keyword>
<dbReference type="GO" id="GO:0005634">
    <property type="term" value="C:nucleus"/>
    <property type="evidence" value="ECO:0007669"/>
    <property type="project" value="UniProtKB-SubCell"/>
</dbReference>
<feature type="domain" description="C2H2-type" evidence="12">
    <location>
        <begin position="94"/>
        <end position="123"/>
    </location>
</feature>
<evidence type="ECO:0000313" key="14">
    <source>
        <dbReference type="Proteomes" id="UP000314982"/>
    </source>
</evidence>
<evidence type="ECO:0000256" key="10">
    <source>
        <dbReference type="PROSITE-ProRule" id="PRU00042"/>
    </source>
</evidence>
<dbReference type="STRING" id="62062.ENSHHUP00000006235"/>
<reference evidence="13" key="3">
    <citation type="submission" date="2025-09" db="UniProtKB">
        <authorList>
            <consortium name="Ensembl"/>
        </authorList>
    </citation>
    <scope>IDENTIFICATION</scope>
</reference>
<keyword evidence="7" id="KW-0238">DNA-binding</keyword>
<evidence type="ECO:0000256" key="2">
    <source>
        <dbReference type="ARBA" id="ARBA00022723"/>
    </source>
</evidence>
<dbReference type="SMART" id="SM00355">
    <property type="entry name" value="ZnF_C2H2"/>
    <property type="match status" value="4"/>
</dbReference>
<dbReference type="GO" id="GO:0045944">
    <property type="term" value="P:positive regulation of transcription by RNA polymerase II"/>
    <property type="evidence" value="ECO:0007669"/>
    <property type="project" value="UniProtKB-ARBA"/>
</dbReference>
<dbReference type="PANTHER" id="PTHR19818">
    <property type="entry name" value="ZINC FINGER PROTEIN ZIC AND GLI"/>
    <property type="match status" value="1"/>
</dbReference>
<organism evidence="13 14">
    <name type="scientific">Hucho hucho</name>
    <name type="common">huchen</name>
    <dbReference type="NCBI Taxonomy" id="62062"/>
    <lineage>
        <taxon>Eukaryota</taxon>
        <taxon>Metazoa</taxon>
        <taxon>Chordata</taxon>
        <taxon>Craniata</taxon>
        <taxon>Vertebrata</taxon>
        <taxon>Euteleostomi</taxon>
        <taxon>Actinopterygii</taxon>
        <taxon>Neopterygii</taxon>
        <taxon>Teleostei</taxon>
        <taxon>Protacanthopterygii</taxon>
        <taxon>Salmoniformes</taxon>
        <taxon>Salmonidae</taxon>
        <taxon>Salmoninae</taxon>
        <taxon>Hucho</taxon>
    </lineage>
</organism>
<dbReference type="SUPFAM" id="SSF57667">
    <property type="entry name" value="beta-beta-alpha zinc fingers"/>
    <property type="match status" value="2"/>
</dbReference>
<keyword evidence="9" id="KW-0539">Nucleus</keyword>
<dbReference type="FunFam" id="3.30.160.60:FF:000142">
    <property type="entry name" value="Putative zinc finger protein 143"/>
    <property type="match status" value="1"/>
</dbReference>
<dbReference type="GeneTree" id="ENSGT00940000157584"/>
<keyword evidence="8" id="KW-0804">Transcription</keyword>
<keyword evidence="4 10" id="KW-0863">Zinc-finger</keyword>
<evidence type="ECO:0000256" key="7">
    <source>
        <dbReference type="ARBA" id="ARBA00023125"/>
    </source>
</evidence>
<feature type="domain" description="C2H2-type" evidence="12">
    <location>
        <begin position="124"/>
        <end position="153"/>
    </location>
</feature>
<dbReference type="FunFam" id="3.30.160.60:FF:000071">
    <property type="entry name" value="Putative zinc finger protein 143"/>
    <property type="match status" value="1"/>
</dbReference>
<evidence type="ECO:0000256" key="9">
    <source>
        <dbReference type="ARBA" id="ARBA00023242"/>
    </source>
</evidence>
<dbReference type="InterPro" id="IPR036236">
    <property type="entry name" value="Znf_C2H2_sf"/>
</dbReference>
<evidence type="ECO:0000256" key="3">
    <source>
        <dbReference type="ARBA" id="ARBA00022737"/>
    </source>
</evidence>
<dbReference type="AlphaFoldDB" id="A0A4W5K6X2"/>
<feature type="domain" description="C2H2-type" evidence="12">
    <location>
        <begin position="64"/>
        <end position="93"/>
    </location>
</feature>
<keyword evidence="6" id="KW-0805">Transcription regulation</keyword>
<evidence type="ECO:0000313" key="13">
    <source>
        <dbReference type="Ensembl" id="ENSHHUP00000006235.1"/>
    </source>
</evidence>
<accession>A0A4W5K6X2</accession>
<protein>
    <recommendedName>
        <fullName evidence="12">C2H2-type domain-containing protein</fullName>
    </recommendedName>
</protein>
<dbReference type="PROSITE" id="PS50157">
    <property type="entry name" value="ZINC_FINGER_C2H2_2"/>
    <property type="match status" value="4"/>
</dbReference>
<reference evidence="14" key="1">
    <citation type="submission" date="2018-06" db="EMBL/GenBank/DDBJ databases">
        <title>Genome assembly of Danube salmon.</title>
        <authorList>
            <person name="Macqueen D.J."/>
            <person name="Gundappa M.K."/>
        </authorList>
    </citation>
    <scope>NUCLEOTIDE SEQUENCE [LARGE SCALE GENOMIC DNA]</scope>
</reference>
<dbReference type="Proteomes" id="UP000314982">
    <property type="component" value="Unassembled WGS sequence"/>
</dbReference>
<evidence type="ECO:0000256" key="6">
    <source>
        <dbReference type="ARBA" id="ARBA00023015"/>
    </source>
</evidence>
<dbReference type="InterPro" id="IPR050329">
    <property type="entry name" value="GLI_C2H2-zinc-finger"/>
</dbReference>
<dbReference type="Ensembl" id="ENSHHUT00000006421.1">
    <property type="protein sequence ID" value="ENSHHUP00000006235.1"/>
    <property type="gene ID" value="ENSHHUG00000003836.1"/>
</dbReference>
<feature type="domain" description="C2H2-type" evidence="12">
    <location>
        <begin position="154"/>
        <end position="182"/>
    </location>
</feature>
<feature type="compositionally biased region" description="Low complexity" evidence="11">
    <location>
        <begin position="1"/>
        <end position="13"/>
    </location>
</feature>
<comment type="subcellular location">
    <subcellularLocation>
        <location evidence="1">Nucleus</location>
    </subcellularLocation>
</comment>
<evidence type="ECO:0000256" key="5">
    <source>
        <dbReference type="ARBA" id="ARBA00022833"/>
    </source>
</evidence>
<dbReference type="InterPro" id="IPR013087">
    <property type="entry name" value="Znf_C2H2_type"/>
</dbReference>
<keyword evidence="3" id="KW-0677">Repeat</keyword>
<name>A0A4W5K6X2_9TELE</name>
<evidence type="ECO:0000256" key="4">
    <source>
        <dbReference type="ARBA" id="ARBA00022771"/>
    </source>
</evidence>
<evidence type="ECO:0000259" key="12">
    <source>
        <dbReference type="PROSITE" id="PS50157"/>
    </source>
</evidence>
<feature type="region of interest" description="Disordered" evidence="11">
    <location>
        <begin position="1"/>
        <end position="32"/>
    </location>
</feature>
<dbReference type="PANTHER" id="PTHR19818:SF139">
    <property type="entry name" value="PAIR-RULE PROTEIN ODD-PAIRED"/>
    <property type="match status" value="1"/>
</dbReference>
<evidence type="ECO:0000256" key="1">
    <source>
        <dbReference type="ARBA" id="ARBA00004123"/>
    </source>
</evidence>